<name>A0A9W7WVB0_TRIRA</name>
<organism evidence="1 2">
    <name type="scientific">Triplophysa rosa</name>
    <name type="common">Cave loach</name>
    <dbReference type="NCBI Taxonomy" id="992332"/>
    <lineage>
        <taxon>Eukaryota</taxon>
        <taxon>Metazoa</taxon>
        <taxon>Chordata</taxon>
        <taxon>Craniata</taxon>
        <taxon>Vertebrata</taxon>
        <taxon>Euteleostomi</taxon>
        <taxon>Actinopterygii</taxon>
        <taxon>Neopterygii</taxon>
        <taxon>Teleostei</taxon>
        <taxon>Ostariophysi</taxon>
        <taxon>Cypriniformes</taxon>
        <taxon>Nemacheilidae</taxon>
        <taxon>Triplophysa</taxon>
    </lineage>
</organism>
<accession>A0A9W7WVB0</accession>
<gene>
    <name evidence="1" type="ORF">IRJ41_016408</name>
</gene>
<protein>
    <submittedName>
        <fullName evidence="1">Uncharacterized protein</fullName>
    </submittedName>
</protein>
<reference evidence="1" key="1">
    <citation type="submission" date="2021-02" db="EMBL/GenBank/DDBJ databases">
        <title>Comparative genomics reveals that relaxation of natural selection precedes convergent phenotypic evolution of cavefish.</title>
        <authorList>
            <person name="Peng Z."/>
        </authorList>
    </citation>
    <scope>NUCLEOTIDE SEQUENCE</scope>
    <source>
        <tissue evidence="1">Muscle</tissue>
    </source>
</reference>
<proteinExistence type="predicted"/>
<comment type="caution">
    <text evidence="1">The sequence shown here is derived from an EMBL/GenBank/DDBJ whole genome shotgun (WGS) entry which is preliminary data.</text>
</comment>
<dbReference type="AlphaFoldDB" id="A0A9W7WVB0"/>
<dbReference type="Proteomes" id="UP001059041">
    <property type="component" value="Linkage Group LG6"/>
</dbReference>
<dbReference type="EMBL" id="JAFHDT010000006">
    <property type="protein sequence ID" value="KAI7808861.1"/>
    <property type="molecule type" value="Genomic_DNA"/>
</dbReference>
<evidence type="ECO:0000313" key="2">
    <source>
        <dbReference type="Proteomes" id="UP001059041"/>
    </source>
</evidence>
<keyword evidence="2" id="KW-1185">Reference proteome</keyword>
<sequence length="78" mass="8798">MASVIFDEEVSGLKGHQVDACELQKQIWNCDRGCFSILYTDSKTLARFMVVSSLKKVQAHSRYSVFDSTRCSMAKSPM</sequence>
<evidence type="ECO:0000313" key="1">
    <source>
        <dbReference type="EMBL" id="KAI7808861.1"/>
    </source>
</evidence>